<dbReference type="GO" id="GO:0004632">
    <property type="term" value="F:phosphopantothenate--cysteine ligase activity"/>
    <property type="evidence" value="ECO:0007669"/>
    <property type="project" value="UniProtKB-UniRule"/>
</dbReference>
<dbReference type="InterPro" id="IPR007085">
    <property type="entry name" value="DNA/pantothenate-metab_flavo_C"/>
</dbReference>
<dbReference type="Pfam" id="PF02441">
    <property type="entry name" value="Flavoprotein"/>
    <property type="match status" value="1"/>
</dbReference>
<feature type="domain" description="DNA/pantothenate metabolism flavoprotein C-terminal" evidence="5">
    <location>
        <begin position="196"/>
        <end position="410"/>
    </location>
</feature>
<protein>
    <recommendedName>
        <fullName evidence="3">Coenzyme A biosynthesis bifunctional protein CoaBC</fullName>
    </recommendedName>
    <alternativeName>
        <fullName evidence="3">DNA/pantothenate metabolism flavoprotein</fullName>
    </alternativeName>
    <alternativeName>
        <fullName evidence="3">Phosphopantothenoylcysteine synthetase/decarboxylase</fullName>
        <shortName evidence="3">PPCS-PPCDC</shortName>
    </alternativeName>
    <domain>
        <recommendedName>
            <fullName evidence="3">Phosphopantothenoylcysteine decarboxylase</fullName>
            <shortName evidence="3">PPC decarboxylase</shortName>
            <shortName evidence="3">PPC-DC</shortName>
            <ecNumber evidence="3">4.1.1.36</ecNumber>
        </recommendedName>
        <alternativeName>
            <fullName evidence="3">CoaC</fullName>
        </alternativeName>
    </domain>
    <domain>
        <recommendedName>
            <fullName evidence="3">Phosphopantothenate--cysteine ligase</fullName>
            <ecNumber evidence="3">6.3.2.5</ecNumber>
        </recommendedName>
        <alternativeName>
            <fullName evidence="3">CoaB</fullName>
        </alternativeName>
        <alternativeName>
            <fullName evidence="3">Phosphopantothenoylcysteine synthetase</fullName>
            <shortName evidence="3">PPC synthetase</shortName>
            <shortName evidence="3">PPC-S</shortName>
        </alternativeName>
    </domain>
</protein>
<comment type="caution">
    <text evidence="3">Lacks conserved residue(s) required for the propagation of feature annotation.</text>
</comment>
<keyword evidence="3" id="KW-0436">Ligase</keyword>
<proteinExistence type="inferred from homology"/>
<evidence type="ECO:0000313" key="6">
    <source>
        <dbReference type="EMBL" id="PUA32438.1"/>
    </source>
</evidence>
<keyword evidence="2 3" id="KW-0456">Lyase</keyword>
<dbReference type="GO" id="GO:0010181">
    <property type="term" value="F:FMN binding"/>
    <property type="evidence" value="ECO:0007669"/>
    <property type="project" value="UniProtKB-UniRule"/>
</dbReference>
<evidence type="ECO:0000256" key="3">
    <source>
        <dbReference type="HAMAP-Rule" id="MF_02225"/>
    </source>
</evidence>
<feature type="region of interest" description="Phosphopantothenate--cysteine ligase" evidence="3">
    <location>
        <begin position="201"/>
        <end position="419"/>
    </location>
</feature>
<comment type="cofactor">
    <cofactor evidence="3">
        <name>FMN</name>
        <dbReference type="ChEBI" id="CHEBI:58210"/>
    </cofactor>
    <text evidence="3">Binds 1 FMN per subunit.</text>
</comment>
<comment type="pathway">
    <text evidence="3">Cofactor biosynthesis; coenzyme A biosynthesis.</text>
</comment>
<comment type="catalytic activity">
    <reaction evidence="3">
        <text>N-[(R)-4-phosphopantothenoyl]-L-cysteine + H(+) = (R)-4'-phosphopantetheine + CO2</text>
        <dbReference type="Rhea" id="RHEA:16793"/>
        <dbReference type="ChEBI" id="CHEBI:15378"/>
        <dbReference type="ChEBI" id="CHEBI:16526"/>
        <dbReference type="ChEBI" id="CHEBI:59458"/>
        <dbReference type="ChEBI" id="CHEBI:61723"/>
        <dbReference type="EC" id="4.1.1.36"/>
    </reaction>
</comment>
<feature type="binding site" evidence="3">
    <location>
        <position position="334"/>
    </location>
    <ligand>
        <name>CTP</name>
        <dbReference type="ChEBI" id="CHEBI:37563"/>
    </ligand>
</feature>
<dbReference type="Gene3D" id="3.40.50.10300">
    <property type="entry name" value="CoaB-like"/>
    <property type="match status" value="1"/>
</dbReference>
<dbReference type="GO" id="GO:0015941">
    <property type="term" value="P:pantothenate catabolic process"/>
    <property type="evidence" value="ECO:0007669"/>
    <property type="project" value="InterPro"/>
</dbReference>
<feature type="binding site" evidence="3">
    <location>
        <position position="353"/>
    </location>
    <ligand>
        <name>CTP</name>
        <dbReference type="ChEBI" id="CHEBI:37563"/>
    </ligand>
</feature>
<keyword evidence="3" id="KW-0511">Multifunctional enzyme</keyword>
<reference evidence="6" key="2">
    <citation type="journal article" date="2018" name="Syst. Appl. Microbiol.">
        <title>A new symbiotic nanoarchaeote (Candidatus Nanoclepta minutus) and its host (Zestosphaera tikiterensis gen. nov., sp. nov.) from a New Zealand hot spring.</title>
        <authorList>
            <person name="St John E."/>
            <person name="Liu Y."/>
            <person name="Podar M."/>
            <person name="Stott M.B."/>
            <person name="Meneghin J."/>
            <person name="Chen Z."/>
            <person name="Lagutin K."/>
            <person name="Mitchell K."/>
            <person name="Reysenbach A.L."/>
        </authorList>
    </citation>
    <scope>NUCLEOTIDE SEQUENCE [LARGE SCALE GENOMIC DNA]</scope>
    <source>
        <strain evidence="6">NZ3</strain>
    </source>
</reference>
<dbReference type="AlphaFoldDB" id="A0A2R7Y4I1"/>
<organism evidence="6 7">
    <name type="scientific">Zestosphaera tikiterensis</name>
    <dbReference type="NCBI Taxonomy" id="1973259"/>
    <lineage>
        <taxon>Archaea</taxon>
        <taxon>Thermoproteota</taxon>
        <taxon>Thermoprotei</taxon>
        <taxon>Desulfurococcales</taxon>
        <taxon>Desulfurococcaceae</taxon>
        <taxon>Zestosphaera</taxon>
    </lineage>
</organism>
<dbReference type="InterPro" id="IPR036551">
    <property type="entry name" value="Flavin_trans-like"/>
</dbReference>
<comment type="similarity">
    <text evidence="3">In the N-terminal section; belongs to the HFCD (homo-oligomeric flavin containing Cys decarboxylase) superfamily.</text>
</comment>
<dbReference type="Proteomes" id="UP000244093">
    <property type="component" value="Unassembled WGS sequence"/>
</dbReference>
<comment type="cofactor">
    <cofactor evidence="3">
        <name>Mg(2+)</name>
        <dbReference type="ChEBI" id="CHEBI:18420"/>
    </cofactor>
</comment>
<dbReference type="GO" id="GO:0046872">
    <property type="term" value="F:metal ion binding"/>
    <property type="evidence" value="ECO:0007669"/>
    <property type="project" value="UniProtKB-KW"/>
</dbReference>
<dbReference type="SUPFAM" id="SSF52507">
    <property type="entry name" value="Homo-oligomeric flavin-containing Cys decarboxylases, HFCD"/>
    <property type="match status" value="1"/>
</dbReference>
<dbReference type="NCBIfam" id="TIGR00521">
    <property type="entry name" value="coaBC_dfp"/>
    <property type="match status" value="1"/>
</dbReference>
<sequence length="419" mass="45981">MLKEPLRHPADEIKSTKSKHLEGVKLVFGLTGSVSIYRVIDIMRELIRRGADVYVVMSKAATELINPTLIEWATGTKVFTEFKGETGHVALSFEGSSFTVAPASADAIAKIAAGIGDNPVTLTAVNMLGLGKPLILVPTMHEGLWKSPPIVKALEFLTSLGVTVLWPNLVEGRAKFPDAEDVIAAVEAVTLRGKDLRGLNILVTSGPTRERLDSVRYITNSSSGKMGVAIAREAYFRGANVTLIHGPLSVSKPYYTRNIAVESTEEMLEAVLNEVRSRKYDAVIMAAAPSDFRFRTVYKEKIKSDINELQIVLETTPKISAKVREVYKGLLIGFAAETVFNDLNKLIELAQHKLISRGFDYIVANDVSNPEIGFASDYNEVVVVGKNGFKEHIPKSLKEVVARRILDIVRDELAYGKRA</sequence>
<accession>A0A2R7Y4I1</accession>
<keyword evidence="1 3" id="KW-0210">Decarboxylase</keyword>
<keyword evidence="3" id="KW-0285">Flavoprotein</keyword>
<comment type="caution">
    <text evidence="6">The sequence shown here is derived from an EMBL/GenBank/DDBJ whole genome shotgun (WGS) entry which is preliminary data.</text>
</comment>
<evidence type="ECO:0000256" key="2">
    <source>
        <dbReference type="ARBA" id="ARBA00023239"/>
    </source>
</evidence>
<dbReference type="EC" id="6.3.2.5" evidence="3"/>
<dbReference type="EC" id="4.1.1.36" evidence="3"/>
<evidence type="ECO:0000256" key="1">
    <source>
        <dbReference type="ARBA" id="ARBA00022793"/>
    </source>
</evidence>
<evidence type="ECO:0000259" key="4">
    <source>
        <dbReference type="Pfam" id="PF02441"/>
    </source>
</evidence>
<feature type="domain" description="Flavoprotein" evidence="4">
    <location>
        <begin position="25"/>
        <end position="141"/>
    </location>
</feature>
<evidence type="ECO:0000313" key="7">
    <source>
        <dbReference type="Proteomes" id="UP000244093"/>
    </source>
</evidence>
<name>A0A2R7Y4I1_9CREN</name>
<dbReference type="InterPro" id="IPR005252">
    <property type="entry name" value="CoaBC"/>
</dbReference>
<dbReference type="InterPro" id="IPR035929">
    <property type="entry name" value="CoaB-like_sf"/>
</dbReference>
<dbReference type="HAMAP" id="MF_02225">
    <property type="entry name" value="CoaBC"/>
    <property type="match status" value="1"/>
</dbReference>
<dbReference type="PANTHER" id="PTHR14359">
    <property type="entry name" value="HOMO-OLIGOMERIC FLAVIN CONTAINING CYS DECARBOXYLASE FAMILY"/>
    <property type="match status" value="1"/>
</dbReference>
<dbReference type="GO" id="GO:0071513">
    <property type="term" value="C:phosphopantothenoylcysteine decarboxylase complex"/>
    <property type="evidence" value="ECO:0007669"/>
    <property type="project" value="TreeGrafter"/>
</dbReference>
<comment type="catalytic activity">
    <reaction evidence="3">
        <text>(R)-4'-phosphopantothenate + L-cysteine + CTP = N-[(R)-4-phosphopantothenoyl]-L-cysteine + CMP + diphosphate + H(+)</text>
        <dbReference type="Rhea" id="RHEA:19397"/>
        <dbReference type="ChEBI" id="CHEBI:10986"/>
        <dbReference type="ChEBI" id="CHEBI:15378"/>
        <dbReference type="ChEBI" id="CHEBI:33019"/>
        <dbReference type="ChEBI" id="CHEBI:35235"/>
        <dbReference type="ChEBI" id="CHEBI:37563"/>
        <dbReference type="ChEBI" id="CHEBI:59458"/>
        <dbReference type="ChEBI" id="CHEBI:60377"/>
        <dbReference type="EC" id="6.3.2.5"/>
    </reaction>
</comment>
<feature type="binding site" evidence="3">
    <location>
        <position position="291"/>
    </location>
    <ligand>
        <name>CTP</name>
        <dbReference type="ChEBI" id="CHEBI:37563"/>
    </ligand>
</feature>
<dbReference type="Gene3D" id="3.40.50.1950">
    <property type="entry name" value="Flavin prenyltransferase-like"/>
    <property type="match status" value="1"/>
</dbReference>
<keyword evidence="3" id="KW-0479">Metal-binding</keyword>
<reference evidence="6" key="1">
    <citation type="submission" date="2017-04" db="EMBL/GenBank/DDBJ databases">
        <authorList>
            <person name="Afonso C.L."/>
            <person name="Miller P.J."/>
            <person name="Scott M.A."/>
            <person name="Spackman E."/>
            <person name="Goraichik I."/>
            <person name="Dimitrov K.M."/>
            <person name="Suarez D.L."/>
            <person name="Swayne D.E."/>
        </authorList>
    </citation>
    <scope>NUCLEOTIDE SEQUENCE</scope>
    <source>
        <strain evidence="6">NZ3</strain>
    </source>
</reference>
<gene>
    <name evidence="3" type="primary">coaBC</name>
    <name evidence="6" type="ORF">B7O98_07230</name>
</gene>
<dbReference type="UniPathway" id="UPA00241"/>
<dbReference type="PANTHER" id="PTHR14359:SF6">
    <property type="entry name" value="PHOSPHOPANTOTHENOYLCYSTEINE DECARBOXYLASE"/>
    <property type="match status" value="1"/>
</dbReference>
<dbReference type="SUPFAM" id="SSF102645">
    <property type="entry name" value="CoaB-like"/>
    <property type="match status" value="1"/>
</dbReference>
<comment type="function">
    <text evidence="3">Catalyzes two sequential steps in the biosynthesis of coenzyme A. In the first step cysteine is conjugated to 4'-phosphopantothenate to form 4-phosphopantothenoylcysteine. In the second step the latter compound is decarboxylated to form 4'-phosphopantotheine.</text>
</comment>
<comment type="similarity">
    <text evidence="3">In the C-terminal section; belongs to the PPC synthetase family.</text>
</comment>
<feature type="binding site" evidence="3">
    <location>
        <position position="301"/>
    </location>
    <ligand>
        <name>CTP</name>
        <dbReference type="ChEBI" id="CHEBI:37563"/>
    </ligand>
</feature>
<dbReference type="InterPro" id="IPR003382">
    <property type="entry name" value="Flavoprotein"/>
</dbReference>
<keyword evidence="3" id="KW-0460">Magnesium</keyword>
<keyword evidence="3" id="KW-0288">FMN</keyword>
<dbReference type="GO" id="GO:0004633">
    <property type="term" value="F:phosphopantothenoylcysteine decarboxylase activity"/>
    <property type="evidence" value="ECO:0007669"/>
    <property type="project" value="UniProtKB-UniRule"/>
</dbReference>
<evidence type="ECO:0000259" key="5">
    <source>
        <dbReference type="Pfam" id="PF04127"/>
    </source>
</evidence>
<feature type="region of interest" description="Phosphopantothenoylcysteine decarboxylase" evidence="3">
    <location>
        <begin position="1"/>
        <end position="200"/>
    </location>
</feature>
<dbReference type="Pfam" id="PF04127">
    <property type="entry name" value="DFP"/>
    <property type="match status" value="1"/>
</dbReference>
<dbReference type="GO" id="GO:0015937">
    <property type="term" value="P:coenzyme A biosynthetic process"/>
    <property type="evidence" value="ECO:0007669"/>
    <property type="project" value="UniProtKB-UniRule"/>
</dbReference>
<dbReference type="EMBL" id="NBVN01000004">
    <property type="protein sequence ID" value="PUA32438.1"/>
    <property type="molecule type" value="Genomic_DNA"/>
</dbReference>